<keyword evidence="13" id="KW-1185">Reference proteome</keyword>
<dbReference type="SMART" id="SM00562">
    <property type="entry name" value="NDK"/>
    <property type="match status" value="1"/>
</dbReference>
<feature type="signal peptide" evidence="10">
    <location>
        <begin position="1"/>
        <end position="26"/>
    </location>
</feature>
<evidence type="ECO:0000256" key="3">
    <source>
        <dbReference type="ARBA" id="ARBA00022679"/>
    </source>
</evidence>
<evidence type="ECO:0000256" key="8">
    <source>
        <dbReference type="RuleBase" id="RU004011"/>
    </source>
</evidence>
<keyword evidence="10" id="KW-0732">Signal</keyword>
<evidence type="ECO:0000256" key="7">
    <source>
        <dbReference type="PROSITE-ProRule" id="PRU00706"/>
    </source>
</evidence>
<dbReference type="FunFam" id="3.30.70.141:FF:000002">
    <property type="entry name" value="Nucleoside diphosphate kinase"/>
    <property type="match status" value="1"/>
</dbReference>
<evidence type="ECO:0000256" key="5">
    <source>
        <dbReference type="ARBA" id="ARBA00022777"/>
    </source>
</evidence>
<dbReference type="EC" id="2.7.4.6" evidence="9"/>
<comment type="cofactor">
    <cofactor evidence="1">
        <name>Mg(2+)</name>
        <dbReference type="ChEBI" id="CHEBI:18420"/>
    </cofactor>
</comment>
<comment type="caution">
    <text evidence="12">The sequence shown here is derived from an EMBL/GenBank/DDBJ whole genome shotgun (WGS) entry which is preliminary data.</text>
</comment>
<dbReference type="Gene3D" id="3.30.70.141">
    <property type="entry name" value="Nucleoside diphosphate kinase-like domain"/>
    <property type="match status" value="1"/>
</dbReference>
<evidence type="ECO:0000313" key="13">
    <source>
        <dbReference type="Proteomes" id="UP000288716"/>
    </source>
</evidence>
<dbReference type="GO" id="GO:0006228">
    <property type="term" value="P:UTP biosynthetic process"/>
    <property type="evidence" value="ECO:0007669"/>
    <property type="project" value="InterPro"/>
</dbReference>
<evidence type="ECO:0000256" key="1">
    <source>
        <dbReference type="ARBA" id="ARBA00001946"/>
    </source>
</evidence>
<dbReference type="OrthoDB" id="6378428at2759"/>
<dbReference type="InterPro" id="IPR001564">
    <property type="entry name" value="Nucleoside_diP_kinase"/>
</dbReference>
<reference evidence="12 13" key="1">
    <citation type="journal article" date="2018" name="Gigascience">
        <title>Genomes of trombidid mites reveal novel predicted allergens and laterally-transferred genes associated with secondary metabolism.</title>
        <authorList>
            <person name="Dong X."/>
            <person name="Chaisiri K."/>
            <person name="Xia D."/>
            <person name="Armstrong S.D."/>
            <person name="Fang Y."/>
            <person name="Donnelly M.J."/>
            <person name="Kadowaki T."/>
            <person name="McGarry J.W."/>
            <person name="Darby A.C."/>
            <person name="Makepeace B.L."/>
        </authorList>
    </citation>
    <scope>NUCLEOTIDE SEQUENCE [LARGE SCALE GENOMIC DNA]</scope>
    <source>
        <strain evidence="12">UoL-UT</strain>
    </source>
</reference>
<dbReference type="VEuPathDB" id="VectorBase:LDEU000393"/>
<organism evidence="12 13">
    <name type="scientific">Leptotrombidium deliense</name>
    <dbReference type="NCBI Taxonomy" id="299467"/>
    <lineage>
        <taxon>Eukaryota</taxon>
        <taxon>Metazoa</taxon>
        <taxon>Ecdysozoa</taxon>
        <taxon>Arthropoda</taxon>
        <taxon>Chelicerata</taxon>
        <taxon>Arachnida</taxon>
        <taxon>Acari</taxon>
        <taxon>Acariformes</taxon>
        <taxon>Trombidiformes</taxon>
        <taxon>Prostigmata</taxon>
        <taxon>Anystina</taxon>
        <taxon>Parasitengona</taxon>
        <taxon>Trombiculoidea</taxon>
        <taxon>Trombiculidae</taxon>
        <taxon>Leptotrombidium</taxon>
    </lineage>
</organism>
<dbReference type="EMBL" id="NCKV01000099">
    <property type="protein sequence ID" value="RWS31649.1"/>
    <property type="molecule type" value="Genomic_DNA"/>
</dbReference>
<evidence type="ECO:0000256" key="4">
    <source>
        <dbReference type="ARBA" id="ARBA00022741"/>
    </source>
</evidence>
<dbReference type="NCBIfam" id="NF001908">
    <property type="entry name" value="PRK00668.1"/>
    <property type="match status" value="1"/>
</dbReference>
<comment type="similarity">
    <text evidence="2 7 8">Belongs to the NDK family.</text>
</comment>
<dbReference type="GO" id="GO:0006241">
    <property type="term" value="P:CTP biosynthetic process"/>
    <property type="evidence" value="ECO:0007669"/>
    <property type="project" value="InterPro"/>
</dbReference>
<comment type="caution">
    <text evidence="7">Lacks conserved residue(s) required for the propagation of feature annotation.</text>
</comment>
<proteinExistence type="inferred from homology"/>
<feature type="chain" id="PRO_5019453874" description="Nucleoside diphosphate kinase" evidence="10">
    <location>
        <begin position="27"/>
        <end position="201"/>
    </location>
</feature>
<keyword evidence="3 9" id="KW-0808">Transferase</keyword>
<name>A0A443SVW4_9ACAR</name>
<accession>A0A443SVW4</accession>
<comment type="catalytic activity">
    <reaction evidence="9">
        <text>a 2'-deoxyribonucleoside 5'-diphosphate + ATP = a 2'-deoxyribonucleoside 5'-triphosphate + ADP</text>
        <dbReference type="Rhea" id="RHEA:44640"/>
        <dbReference type="ChEBI" id="CHEBI:30616"/>
        <dbReference type="ChEBI" id="CHEBI:61560"/>
        <dbReference type="ChEBI" id="CHEBI:73316"/>
        <dbReference type="ChEBI" id="CHEBI:456216"/>
        <dbReference type="EC" id="2.7.4.6"/>
    </reaction>
</comment>
<dbReference type="PROSITE" id="PS51374">
    <property type="entry name" value="NDPK_LIKE"/>
    <property type="match status" value="1"/>
</dbReference>
<dbReference type="PRINTS" id="PR01243">
    <property type="entry name" value="NUCDPKINASE"/>
</dbReference>
<protein>
    <recommendedName>
        <fullName evidence="9">Nucleoside diphosphate kinase</fullName>
        <ecNumber evidence="9">2.7.4.6</ecNumber>
    </recommendedName>
</protein>
<dbReference type="HAMAP" id="MF_00451">
    <property type="entry name" value="NDP_kinase"/>
    <property type="match status" value="1"/>
</dbReference>
<evidence type="ECO:0000256" key="6">
    <source>
        <dbReference type="ARBA" id="ARBA00022840"/>
    </source>
</evidence>
<feature type="domain" description="Nucleoside diphosphate kinase-like" evidence="11">
    <location>
        <begin position="39"/>
        <end position="192"/>
    </location>
</feature>
<evidence type="ECO:0000256" key="9">
    <source>
        <dbReference type="RuleBase" id="RU004013"/>
    </source>
</evidence>
<evidence type="ECO:0000256" key="10">
    <source>
        <dbReference type="SAM" id="SignalP"/>
    </source>
</evidence>
<dbReference type="PANTHER" id="PTHR11349">
    <property type="entry name" value="NUCLEOSIDE DIPHOSPHATE KINASE"/>
    <property type="match status" value="1"/>
</dbReference>
<dbReference type="STRING" id="299467.A0A443SVW4"/>
<evidence type="ECO:0000313" key="12">
    <source>
        <dbReference type="EMBL" id="RWS31649.1"/>
    </source>
</evidence>
<dbReference type="GO" id="GO:0006183">
    <property type="term" value="P:GTP biosynthetic process"/>
    <property type="evidence" value="ECO:0007669"/>
    <property type="project" value="InterPro"/>
</dbReference>
<dbReference type="GO" id="GO:0005524">
    <property type="term" value="F:ATP binding"/>
    <property type="evidence" value="ECO:0007669"/>
    <property type="project" value="UniProtKB-KW"/>
</dbReference>
<dbReference type="GO" id="GO:0004550">
    <property type="term" value="F:nucleoside diphosphate kinase activity"/>
    <property type="evidence" value="ECO:0007669"/>
    <property type="project" value="UniProtKB-EC"/>
</dbReference>
<dbReference type="InterPro" id="IPR023005">
    <property type="entry name" value="Nucleoside_diP_kinase_AS"/>
</dbReference>
<dbReference type="InterPro" id="IPR036850">
    <property type="entry name" value="NDK-like_dom_sf"/>
</dbReference>
<keyword evidence="4 9" id="KW-0547">Nucleotide-binding</keyword>
<gene>
    <name evidence="12" type="ORF">B4U80_09757</name>
</gene>
<dbReference type="PROSITE" id="PS00469">
    <property type="entry name" value="NDPK"/>
    <property type="match status" value="1"/>
</dbReference>
<sequence length="201" mass="22721">MATRTVLLMAIASIYCLCNSITTATAEEEVSKNALCDNYERTLLMLKPDAVQRGLIGELITRFERRGLQLVAMKFVLANQAVAEDHYDDHKNKTIFPSLIKYMTSGPVVPMVWQGCDAIFLTRLMIGGHPQRVSSSRHLGFSLQANMKFALPGTVRGDYATRVDKNVIHASDSVPAAEREIKIWFLEEEIVNWRSIIYDWI</sequence>
<keyword evidence="6 9" id="KW-0067">ATP-binding</keyword>
<dbReference type="Proteomes" id="UP000288716">
    <property type="component" value="Unassembled WGS sequence"/>
</dbReference>
<dbReference type="CDD" id="cd04413">
    <property type="entry name" value="NDPk_I"/>
    <property type="match status" value="1"/>
</dbReference>
<dbReference type="AlphaFoldDB" id="A0A443SVW4"/>
<evidence type="ECO:0000259" key="11">
    <source>
        <dbReference type="SMART" id="SM00562"/>
    </source>
</evidence>
<dbReference type="InterPro" id="IPR034907">
    <property type="entry name" value="NDK-like_dom"/>
</dbReference>
<keyword evidence="5 9" id="KW-0418">Kinase</keyword>
<evidence type="ECO:0000256" key="2">
    <source>
        <dbReference type="ARBA" id="ARBA00008142"/>
    </source>
</evidence>
<dbReference type="Pfam" id="PF00334">
    <property type="entry name" value="NDK"/>
    <property type="match status" value="1"/>
</dbReference>
<dbReference type="SUPFAM" id="SSF54919">
    <property type="entry name" value="Nucleoside diphosphate kinase, NDK"/>
    <property type="match status" value="1"/>
</dbReference>